<evidence type="ECO:0000313" key="2">
    <source>
        <dbReference type="Proteomes" id="UP000410492"/>
    </source>
</evidence>
<name>A0A653BTD1_CALMS</name>
<sequence>MAQWEGRAAIYDVVVDNLQAAEEEAQQPARRFYKHEDPFLLEEQKFKKMFRLSKQLARDLIGMLTDYLRQPTRASAISVELKLPSDSMPPEAIKK</sequence>
<dbReference type="OrthoDB" id="2415966at2759"/>
<dbReference type="AlphaFoldDB" id="A0A653BTD1"/>
<reference evidence="1 2" key="1">
    <citation type="submission" date="2019-01" db="EMBL/GenBank/DDBJ databases">
        <authorList>
            <person name="Sayadi A."/>
        </authorList>
    </citation>
    <scope>NUCLEOTIDE SEQUENCE [LARGE SCALE GENOMIC DNA]</scope>
</reference>
<protein>
    <submittedName>
        <fullName evidence="1">Uncharacterized protein</fullName>
    </submittedName>
</protein>
<dbReference type="Proteomes" id="UP000410492">
    <property type="component" value="Unassembled WGS sequence"/>
</dbReference>
<keyword evidence="2" id="KW-1185">Reference proteome</keyword>
<accession>A0A653BTD1</accession>
<evidence type="ECO:0000313" key="1">
    <source>
        <dbReference type="EMBL" id="VEN38852.1"/>
    </source>
</evidence>
<gene>
    <name evidence="1" type="ORF">CALMAC_LOCUS3601</name>
</gene>
<organism evidence="1 2">
    <name type="scientific">Callosobruchus maculatus</name>
    <name type="common">Southern cowpea weevil</name>
    <name type="synonym">Pulse bruchid</name>
    <dbReference type="NCBI Taxonomy" id="64391"/>
    <lineage>
        <taxon>Eukaryota</taxon>
        <taxon>Metazoa</taxon>
        <taxon>Ecdysozoa</taxon>
        <taxon>Arthropoda</taxon>
        <taxon>Hexapoda</taxon>
        <taxon>Insecta</taxon>
        <taxon>Pterygota</taxon>
        <taxon>Neoptera</taxon>
        <taxon>Endopterygota</taxon>
        <taxon>Coleoptera</taxon>
        <taxon>Polyphaga</taxon>
        <taxon>Cucujiformia</taxon>
        <taxon>Chrysomeloidea</taxon>
        <taxon>Chrysomelidae</taxon>
        <taxon>Bruchinae</taxon>
        <taxon>Bruchini</taxon>
        <taxon>Callosobruchus</taxon>
    </lineage>
</organism>
<proteinExistence type="predicted"/>
<dbReference type="EMBL" id="CAACVG010005024">
    <property type="protein sequence ID" value="VEN38852.1"/>
    <property type="molecule type" value="Genomic_DNA"/>
</dbReference>